<organism evidence="1 2">
    <name type="scientific">Halobacillus salinus</name>
    <dbReference type="NCBI Taxonomy" id="192814"/>
    <lineage>
        <taxon>Bacteria</taxon>
        <taxon>Bacillati</taxon>
        <taxon>Bacillota</taxon>
        <taxon>Bacilli</taxon>
        <taxon>Bacillales</taxon>
        <taxon>Bacillaceae</taxon>
        <taxon>Halobacillus</taxon>
    </lineage>
</organism>
<protein>
    <recommendedName>
        <fullName evidence="3">Sporulation protein YtxC</fullName>
    </recommendedName>
</protein>
<dbReference type="RefSeq" id="WP_079479457.1">
    <property type="nucleotide sequence ID" value="NZ_FVYZ01000004.1"/>
</dbReference>
<proteinExistence type="predicted"/>
<gene>
    <name evidence="1" type="ORF">E4663_03545</name>
</gene>
<dbReference type="AlphaFoldDB" id="A0A4Z0H4G9"/>
<evidence type="ECO:0000313" key="2">
    <source>
        <dbReference type="Proteomes" id="UP000297982"/>
    </source>
</evidence>
<dbReference type="Pfam" id="PF08812">
    <property type="entry name" value="YtxC"/>
    <property type="match status" value="1"/>
</dbReference>
<evidence type="ECO:0000313" key="1">
    <source>
        <dbReference type="EMBL" id="TGB04095.1"/>
    </source>
</evidence>
<reference evidence="1 2" key="1">
    <citation type="journal article" date="2003" name="Int. J. Syst. Evol. Microbiol.">
        <title>Halobacillus salinus sp. nov., isolated from a salt lake on the coast of the East Sea in Korea.</title>
        <authorList>
            <person name="Yoon J.H."/>
            <person name="Kang K.H."/>
            <person name="Park Y.H."/>
        </authorList>
    </citation>
    <scope>NUCLEOTIDE SEQUENCE [LARGE SCALE GENOMIC DNA]</scope>
    <source>
        <strain evidence="1 2">HSL-3</strain>
    </source>
</reference>
<sequence length="270" mass="32305">MVCVHFSKEKEARYFYNIVVRESKRWRLQMDTYDVYLEEGDVCKKTFTEMVHACMELILARKWLGWIEGVLRHRYHFNEEQEIQRILEIGQQFEAEAPKGLVLPPVLDLIRATVEDELRGKWWLHFDDLSVSCLQTVHSELVEYTGFLIDEYKQEESYQLLLDSWRQRVHQKDTGVQRIHLLDQDGWRYFHDEGNRIRPSETDLYLRLYPDDSIIDLPESWCLTPALVHAPNELIIYSDDREGSSFELLQNIFEEKVVWRNTAEFPFEIA</sequence>
<name>A0A4Z0H4G9_9BACI</name>
<comment type="caution">
    <text evidence="1">The sequence shown here is derived from an EMBL/GenBank/DDBJ whole genome shotgun (WGS) entry which is preliminary data.</text>
</comment>
<dbReference type="STRING" id="192814.GCA_900166575_01035"/>
<dbReference type="InterPro" id="IPR014199">
    <property type="entry name" value="Spore_YtxC"/>
</dbReference>
<keyword evidence="2" id="KW-1185">Reference proteome</keyword>
<dbReference type="OrthoDB" id="2986513at2"/>
<dbReference type="Proteomes" id="UP000297982">
    <property type="component" value="Unassembled WGS sequence"/>
</dbReference>
<evidence type="ECO:0008006" key="3">
    <source>
        <dbReference type="Google" id="ProtNLM"/>
    </source>
</evidence>
<dbReference type="EMBL" id="SRJC01000001">
    <property type="protein sequence ID" value="TGB04095.1"/>
    <property type="molecule type" value="Genomic_DNA"/>
</dbReference>
<accession>A0A4Z0H4G9</accession>